<gene>
    <name evidence="4" type="ORF">KHM83_05415</name>
</gene>
<dbReference type="InterPro" id="IPR017937">
    <property type="entry name" value="Thioredoxin_CS"/>
</dbReference>
<dbReference type="PANTHER" id="PTHR42852:SF17">
    <property type="entry name" value="THIOREDOXIN-LIKE PROTEIN HI_1115"/>
    <property type="match status" value="1"/>
</dbReference>
<dbReference type="InterPro" id="IPR013766">
    <property type="entry name" value="Thioredoxin_domain"/>
</dbReference>
<dbReference type="InterPro" id="IPR050553">
    <property type="entry name" value="Thioredoxin_ResA/DsbE_sf"/>
</dbReference>
<dbReference type="PROSITE" id="PS51257">
    <property type="entry name" value="PROKAR_LIPOPROTEIN"/>
    <property type="match status" value="1"/>
</dbReference>
<evidence type="ECO:0000313" key="4">
    <source>
        <dbReference type="EMBL" id="MBS7526105.1"/>
    </source>
</evidence>
<feature type="domain" description="Thioredoxin" evidence="3">
    <location>
        <begin position="101"/>
        <end position="239"/>
    </location>
</feature>
<dbReference type="PROSITE" id="PS00194">
    <property type="entry name" value="THIOREDOXIN_1"/>
    <property type="match status" value="1"/>
</dbReference>
<proteinExistence type="predicted"/>
<protein>
    <submittedName>
        <fullName evidence="4">TlpA family protein disulfide reductase</fullName>
    </submittedName>
</protein>
<keyword evidence="5" id="KW-1185">Reference proteome</keyword>
<accession>A0ABS5PLR5</accession>
<evidence type="ECO:0000256" key="1">
    <source>
        <dbReference type="SAM" id="MobiDB-lite"/>
    </source>
</evidence>
<sequence>MMNYKNTFRPSKKILLSFAGILLILSLTACQPADEPSSSVEPSSTAVNPTESTDAPTAENNTPDANDPGNTSAQSDQSASTASSADSDSESAEASSETAEAQEPYYFDDFELTALNGDTKSLYDYEGQLIILNFWATWCTYCEQEMPLLNEVHQRDGIKVVAIDVGEDAQTVQDYIDLYGYDLDFYLDEDSALASMFGVSAFPTTIFIGPDFEYYYSYPGMLTDDYLSQLLDAIDTYQATKNEGQ</sequence>
<feature type="chain" id="PRO_5045364221" evidence="2">
    <location>
        <begin position="30"/>
        <end position="245"/>
    </location>
</feature>
<feature type="signal peptide" evidence="2">
    <location>
        <begin position="1"/>
        <end position="29"/>
    </location>
</feature>
<dbReference type="PANTHER" id="PTHR42852">
    <property type="entry name" value="THIOL:DISULFIDE INTERCHANGE PROTEIN DSBE"/>
    <property type="match status" value="1"/>
</dbReference>
<feature type="compositionally biased region" description="Low complexity" evidence="1">
    <location>
        <begin position="71"/>
        <end position="100"/>
    </location>
</feature>
<evidence type="ECO:0000313" key="5">
    <source>
        <dbReference type="Proteomes" id="UP000746471"/>
    </source>
</evidence>
<evidence type="ECO:0000256" key="2">
    <source>
        <dbReference type="SAM" id="SignalP"/>
    </source>
</evidence>
<dbReference type="Gene3D" id="3.40.30.10">
    <property type="entry name" value="Glutaredoxin"/>
    <property type="match status" value="1"/>
</dbReference>
<feature type="compositionally biased region" description="Polar residues" evidence="1">
    <location>
        <begin position="36"/>
        <end position="70"/>
    </location>
</feature>
<dbReference type="InterPro" id="IPR000866">
    <property type="entry name" value="AhpC/TSA"/>
</dbReference>
<dbReference type="CDD" id="cd02966">
    <property type="entry name" value="TlpA_like_family"/>
    <property type="match status" value="1"/>
</dbReference>
<dbReference type="RefSeq" id="WP_213235889.1">
    <property type="nucleotide sequence ID" value="NZ_JAHBCL010000007.1"/>
</dbReference>
<feature type="region of interest" description="Disordered" evidence="1">
    <location>
        <begin position="32"/>
        <end position="100"/>
    </location>
</feature>
<dbReference type="InterPro" id="IPR036249">
    <property type="entry name" value="Thioredoxin-like_sf"/>
</dbReference>
<dbReference type="Proteomes" id="UP000746471">
    <property type="component" value="Unassembled WGS sequence"/>
</dbReference>
<reference evidence="4 5" key="1">
    <citation type="submission" date="2021-05" db="EMBL/GenBank/DDBJ databases">
        <title>Fusibacter ferrireducens sp. nov., an anaerobic, sulfur- and Fe-reducing bacterium isolated from the mangrove sediment.</title>
        <authorList>
            <person name="Qiu D."/>
        </authorList>
    </citation>
    <scope>NUCLEOTIDE SEQUENCE [LARGE SCALE GENOMIC DNA]</scope>
    <source>
        <strain evidence="4 5">DSM 12116</strain>
    </source>
</reference>
<organism evidence="4 5">
    <name type="scientific">Fusibacter paucivorans</name>
    <dbReference type="NCBI Taxonomy" id="76009"/>
    <lineage>
        <taxon>Bacteria</taxon>
        <taxon>Bacillati</taxon>
        <taxon>Bacillota</taxon>
        <taxon>Clostridia</taxon>
        <taxon>Eubacteriales</taxon>
        <taxon>Eubacteriales Family XII. Incertae Sedis</taxon>
        <taxon>Fusibacter</taxon>
    </lineage>
</organism>
<evidence type="ECO:0000259" key="3">
    <source>
        <dbReference type="PROSITE" id="PS51352"/>
    </source>
</evidence>
<dbReference type="Pfam" id="PF00578">
    <property type="entry name" value="AhpC-TSA"/>
    <property type="match status" value="1"/>
</dbReference>
<comment type="caution">
    <text evidence="4">The sequence shown here is derived from an EMBL/GenBank/DDBJ whole genome shotgun (WGS) entry which is preliminary data.</text>
</comment>
<dbReference type="SUPFAM" id="SSF52833">
    <property type="entry name" value="Thioredoxin-like"/>
    <property type="match status" value="1"/>
</dbReference>
<dbReference type="EMBL" id="JAHBCL010000007">
    <property type="protein sequence ID" value="MBS7526105.1"/>
    <property type="molecule type" value="Genomic_DNA"/>
</dbReference>
<dbReference type="PROSITE" id="PS51352">
    <property type="entry name" value="THIOREDOXIN_2"/>
    <property type="match status" value="1"/>
</dbReference>
<keyword evidence="2" id="KW-0732">Signal</keyword>
<name>A0ABS5PLR5_9FIRM</name>